<dbReference type="OrthoDB" id="1517790at2759"/>
<keyword evidence="1" id="KW-0433">Leucine-rich repeat</keyword>
<dbReference type="InterPro" id="IPR032675">
    <property type="entry name" value="LRR_dom_sf"/>
</dbReference>
<dbReference type="PANTHER" id="PTHR48051:SF54">
    <property type="entry name" value="LEUCINE-RICH REPEAT-CONTAINING PROTEIN"/>
    <property type="match status" value="1"/>
</dbReference>
<gene>
    <name evidence="3" type="ORF">Tdes44962_MAKER09719</name>
</gene>
<dbReference type="EMBL" id="RIBY02001883">
    <property type="protein sequence ID" value="KAH9827388.1"/>
    <property type="molecule type" value="Genomic_DNA"/>
</dbReference>
<dbReference type="InterPro" id="IPR050216">
    <property type="entry name" value="LRR_domain-containing"/>
</dbReference>
<dbReference type="PROSITE" id="PS51450">
    <property type="entry name" value="LRR"/>
    <property type="match status" value="1"/>
</dbReference>
<proteinExistence type="predicted"/>
<dbReference type="Gene3D" id="3.80.10.10">
    <property type="entry name" value="Ribonuclease Inhibitor"/>
    <property type="match status" value="1"/>
</dbReference>
<evidence type="ECO:0000313" key="4">
    <source>
        <dbReference type="Proteomes" id="UP001138500"/>
    </source>
</evidence>
<accession>A0A9W7SRQ8</accession>
<name>A0A9W7SRQ8_9PEZI</name>
<evidence type="ECO:0000256" key="1">
    <source>
        <dbReference type="ARBA" id="ARBA00022614"/>
    </source>
</evidence>
<keyword evidence="2" id="KW-0677">Repeat</keyword>
<dbReference type="InterPro" id="IPR001611">
    <property type="entry name" value="Leu-rich_rpt"/>
</dbReference>
<dbReference type="Pfam" id="PF13855">
    <property type="entry name" value="LRR_8"/>
    <property type="match status" value="1"/>
</dbReference>
<dbReference type="GO" id="GO:0005737">
    <property type="term" value="C:cytoplasm"/>
    <property type="evidence" value="ECO:0007669"/>
    <property type="project" value="TreeGrafter"/>
</dbReference>
<keyword evidence="4" id="KW-1185">Reference proteome</keyword>
<reference evidence="3 4" key="1">
    <citation type="journal article" date="2018" name="IMA Fungus">
        <title>IMA Genome-F 10: Nine draft genome sequences of Claviceps purpurea s.lat., including C. arundinis, C. humidiphila, and C. cf. spartinae, pseudomolecules for the pitch canker pathogen Fusarium circinatum, draft genome of Davidsoniella eucalypti, Grosmannia galeiformis, Quambalaria eucalypti, and Teratosphaeria destructans.</title>
        <authorList>
            <person name="Wingfield B.D."/>
            <person name="Liu M."/>
            <person name="Nguyen H.D."/>
            <person name="Lane F.A."/>
            <person name="Morgan S.W."/>
            <person name="De Vos L."/>
            <person name="Wilken P.M."/>
            <person name="Duong T.A."/>
            <person name="Aylward J."/>
            <person name="Coetzee M.P."/>
            <person name="Dadej K."/>
            <person name="De Beer Z.W."/>
            <person name="Findlay W."/>
            <person name="Havenga M."/>
            <person name="Kolarik M."/>
            <person name="Menzies J.G."/>
            <person name="Naidoo K."/>
            <person name="Pochopski O."/>
            <person name="Shoukouhi P."/>
            <person name="Santana Q.C."/>
            <person name="Seifert K.A."/>
            <person name="Soal N."/>
            <person name="Steenkamp E.T."/>
            <person name="Tatham C.T."/>
            <person name="van der Nest M.A."/>
            <person name="Wingfield M.J."/>
        </authorList>
    </citation>
    <scope>NUCLEOTIDE SEQUENCE [LARGE SCALE GENOMIC DNA]</scope>
    <source>
        <strain evidence="3">CMW44962</strain>
    </source>
</reference>
<reference evidence="3 4" key="2">
    <citation type="journal article" date="2021" name="Curr. Genet.">
        <title>Genetic response to nitrogen starvation in the aggressive Eucalyptus foliar pathogen Teratosphaeria destructans.</title>
        <authorList>
            <person name="Havenga M."/>
            <person name="Wingfield B.D."/>
            <person name="Wingfield M.J."/>
            <person name="Dreyer L.L."/>
            <person name="Roets F."/>
            <person name="Aylward J."/>
        </authorList>
    </citation>
    <scope>NUCLEOTIDE SEQUENCE [LARGE SCALE GENOMIC DNA]</scope>
    <source>
        <strain evidence="3">CMW44962</strain>
    </source>
</reference>
<sequence>MSMASKEGGGAGRYLDSGVWMGSDDSVDSLEGILANQQRLRELNVDDIAEEPAVRHDIDKEGLAPKIIQSCVDDGREVVDLSDLGLTVLPDATLRPLHQLIKAAFLDLTQAPSEDEFGPLTPSIQLYLSNNQLTSLPAELFKLVNITVLSLRNNHLSTLPPAIVRLQNLQELNISGNGIRYLPWELLDLLHSPDKERKIHLHPNPLLEPCGLTGPSPLPKPDRIIAANAEELGRWADSRETYEASRIRAAEELGRLDTRAELELRFKLGRRMRNQCLQEMSRAGREVRISPEELLYLASSSVTYFGVDGTLLRRKDAVAAEKRGFAATLEPYIGRPVSGAACAAPSLFELALRGLQPHHQQVRSWLQGQGRDGHEDERLPVNLVEALARSEYNHTGHGNEICTTCGRHFIIARAEWMEYWFRGVPAQMELTSESVLPFLRRACSWECAQVTELGEFKP</sequence>
<dbReference type="SUPFAM" id="SSF52058">
    <property type="entry name" value="L domain-like"/>
    <property type="match status" value="1"/>
</dbReference>
<dbReference type="InterPro" id="IPR003591">
    <property type="entry name" value="Leu-rich_rpt_typical-subtyp"/>
</dbReference>
<organism evidence="3 4">
    <name type="scientific">Teratosphaeria destructans</name>
    <dbReference type="NCBI Taxonomy" id="418781"/>
    <lineage>
        <taxon>Eukaryota</taxon>
        <taxon>Fungi</taxon>
        <taxon>Dikarya</taxon>
        <taxon>Ascomycota</taxon>
        <taxon>Pezizomycotina</taxon>
        <taxon>Dothideomycetes</taxon>
        <taxon>Dothideomycetidae</taxon>
        <taxon>Mycosphaerellales</taxon>
        <taxon>Teratosphaeriaceae</taxon>
        <taxon>Teratosphaeria</taxon>
    </lineage>
</organism>
<evidence type="ECO:0000313" key="3">
    <source>
        <dbReference type="EMBL" id="KAH9827388.1"/>
    </source>
</evidence>
<evidence type="ECO:0000256" key="2">
    <source>
        <dbReference type="ARBA" id="ARBA00022737"/>
    </source>
</evidence>
<dbReference type="SMART" id="SM00369">
    <property type="entry name" value="LRR_TYP"/>
    <property type="match status" value="3"/>
</dbReference>
<comment type="caution">
    <text evidence="3">The sequence shown here is derived from an EMBL/GenBank/DDBJ whole genome shotgun (WGS) entry which is preliminary data.</text>
</comment>
<dbReference type="AlphaFoldDB" id="A0A9W7SRQ8"/>
<dbReference type="Proteomes" id="UP001138500">
    <property type="component" value="Unassembled WGS sequence"/>
</dbReference>
<dbReference type="PANTHER" id="PTHR48051">
    <property type="match status" value="1"/>
</dbReference>
<protein>
    <submittedName>
        <fullName evidence="3">Leucine rich repeat</fullName>
    </submittedName>
</protein>